<feature type="region of interest" description="Disordered" evidence="1">
    <location>
        <begin position="275"/>
        <end position="299"/>
    </location>
</feature>
<sequence>MAQVPLRQRAPTDVLQNSLAYVLREATIGISDARKRKDPGFRQLAHKNIPEAIGQFQGALDKLEADLFRAKAVMRRNLALCQAARLERERAEAAERKRLAGSPTPVKLEADPLFEANGDSFMEDIGSIKQEPVTSSVEPSIEAPDGFGRLIGDTDVKRDDATTSIVYSSPPGSSAKPIAPDQATNKTPGAEDLDLDSIFDGIASASPDKMGLGSSGIALQNFPDNGAVPSLLTGIENYANIPDSNGQDMGASANAAHHASNQEIDITMLDMPAQNGQHGAAGKEEASEEYGNGNSEFTHGDSTFEQMFDWDVQTGGAGDEGELGGEYGDDSWLNGMN</sequence>
<evidence type="ECO:0000313" key="2">
    <source>
        <dbReference type="EMBL" id="KAF2397800.1"/>
    </source>
</evidence>
<proteinExistence type="predicted"/>
<feature type="compositionally biased region" description="Acidic residues" evidence="1">
    <location>
        <begin position="319"/>
        <end position="329"/>
    </location>
</feature>
<keyword evidence="3" id="KW-1185">Reference proteome</keyword>
<organism evidence="2 3">
    <name type="scientific">Trichodelitschia bisporula</name>
    <dbReference type="NCBI Taxonomy" id="703511"/>
    <lineage>
        <taxon>Eukaryota</taxon>
        <taxon>Fungi</taxon>
        <taxon>Dikarya</taxon>
        <taxon>Ascomycota</taxon>
        <taxon>Pezizomycotina</taxon>
        <taxon>Dothideomycetes</taxon>
        <taxon>Dothideomycetes incertae sedis</taxon>
        <taxon>Phaeotrichales</taxon>
        <taxon>Phaeotrichaceae</taxon>
        <taxon>Trichodelitschia</taxon>
    </lineage>
</organism>
<evidence type="ECO:0000256" key="1">
    <source>
        <dbReference type="SAM" id="MobiDB-lite"/>
    </source>
</evidence>
<dbReference type="EMBL" id="ML996702">
    <property type="protein sequence ID" value="KAF2397800.1"/>
    <property type="molecule type" value="Genomic_DNA"/>
</dbReference>
<protein>
    <submittedName>
        <fullName evidence="2">Uncharacterized protein</fullName>
    </submittedName>
</protein>
<feature type="region of interest" description="Disordered" evidence="1">
    <location>
        <begin position="131"/>
        <end position="152"/>
    </location>
</feature>
<dbReference type="Proteomes" id="UP000799640">
    <property type="component" value="Unassembled WGS sequence"/>
</dbReference>
<feature type="region of interest" description="Disordered" evidence="1">
    <location>
        <begin position="314"/>
        <end position="337"/>
    </location>
</feature>
<dbReference type="AlphaFoldDB" id="A0A6G1HP58"/>
<accession>A0A6G1HP58</accession>
<reference evidence="2" key="1">
    <citation type="journal article" date="2020" name="Stud. Mycol.">
        <title>101 Dothideomycetes genomes: a test case for predicting lifestyles and emergence of pathogens.</title>
        <authorList>
            <person name="Haridas S."/>
            <person name="Albert R."/>
            <person name="Binder M."/>
            <person name="Bloem J."/>
            <person name="Labutti K."/>
            <person name="Salamov A."/>
            <person name="Andreopoulos B."/>
            <person name="Baker S."/>
            <person name="Barry K."/>
            <person name="Bills G."/>
            <person name="Bluhm B."/>
            <person name="Cannon C."/>
            <person name="Castanera R."/>
            <person name="Culley D."/>
            <person name="Daum C."/>
            <person name="Ezra D."/>
            <person name="Gonzalez J."/>
            <person name="Henrissat B."/>
            <person name="Kuo A."/>
            <person name="Liang C."/>
            <person name="Lipzen A."/>
            <person name="Lutzoni F."/>
            <person name="Magnuson J."/>
            <person name="Mondo S."/>
            <person name="Nolan M."/>
            <person name="Ohm R."/>
            <person name="Pangilinan J."/>
            <person name="Park H.-J."/>
            <person name="Ramirez L."/>
            <person name="Alfaro M."/>
            <person name="Sun H."/>
            <person name="Tritt A."/>
            <person name="Yoshinaga Y."/>
            <person name="Zwiers L.-H."/>
            <person name="Turgeon B."/>
            <person name="Goodwin S."/>
            <person name="Spatafora J."/>
            <person name="Crous P."/>
            <person name="Grigoriev I."/>
        </authorList>
    </citation>
    <scope>NUCLEOTIDE SEQUENCE</scope>
    <source>
        <strain evidence="2">CBS 262.69</strain>
    </source>
</reference>
<name>A0A6G1HP58_9PEZI</name>
<gene>
    <name evidence="2" type="ORF">EJ06DRAFT_139455</name>
</gene>
<dbReference type="OrthoDB" id="5409998at2759"/>
<evidence type="ECO:0000313" key="3">
    <source>
        <dbReference type="Proteomes" id="UP000799640"/>
    </source>
</evidence>
<feature type="region of interest" description="Disordered" evidence="1">
    <location>
        <begin position="164"/>
        <end position="192"/>
    </location>
</feature>